<dbReference type="PROSITE" id="PS51257">
    <property type="entry name" value="PROKAR_LIPOPROTEIN"/>
    <property type="match status" value="1"/>
</dbReference>
<dbReference type="InterPro" id="IPR009091">
    <property type="entry name" value="RCC1/BLIP-II"/>
</dbReference>
<dbReference type="Proteomes" id="UP001597448">
    <property type="component" value="Unassembled WGS sequence"/>
</dbReference>
<organism evidence="4 5">
    <name type="scientific">Paenibacillus rhizoplanae</name>
    <dbReference type="NCBI Taxonomy" id="1917181"/>
    <lineage>
        <taxon>Bacteria</taxon>
        <taxon>Bacillati</taxon>
        <taxon>Bacillota</taxon>
        <taxon>Bacilli</taxon>
        <taxon>Bacillales</taxon>
        <taxon>Paenibacillaceae</taxon>
        <taxon>Paenibacillus</taxon>
    </lineage>
</organism>
<keyword evidence="2" id="KW-0732">Signal</keyword>
<dbReference type="SUPFAM" id="SSF55383">
    <property type="entry name" value="Copper amine oxidase, domain N"/>
    <property type="match status" value="1"/>
</dbReference>
<dbReference type="SUPFAM" id="SSF50985">
    <property type="entry name" value="RCC1/BLIP-II"/>
    <property type="match status" value="2"/>
</dbReference>
<keyword evidence="5" id="KW-1185">Reference proteome</keyword>
<sequence>MMKKRNLLVSMVMTLTACLTLWTPEAATAVASSSGSGIASYGPDYLIKDDGTLWVWGETKSVPTQVHGLSDVQASFPLWNGALVTTKDGSVWRWTSNARTMAIEVTPVPELKELTNFQSRYPRHLAVTGEGTVYTSVTSTNDNTTPPFAPVPGLDHVAAISQYYESNKLNNKVSDWQRYLFLKTDGTVWTSIDELATSKQIPNLKDVIQLEKSYALRKDGSVWTWPVQDSYLPETNSDPALITATPFSSLKDIRALYNNGRSRLAIDKQSRLWFWGSTVTGYSDGTTYQDEPVPVVFSGISKVTDAYIVEQSIVALTSDGKVYAASIAAELMSPNAKFTLLASDIQSIKGGGRHVIMQKNDGTLWGWGVNKNAELGYGTYEFSYKEPVPMQKPISVSLNGESIAFTNGVITRNGQNFIPLRSLFTKMGATIGYSMDKVVTITGTAADKTPLTIVINTVNGATTVNNKSVNLATPPFVVNGTVYLPLRFISEQLGAKVDWLPQESRIAISMK</sequence>
<evidence type="ECO:0000256" key="1">
    <source>
        <dbReference type="ARBA" id="ARBA00022737"/>
    </source>
</evidence>
<proteinExistence type="predicted"/>
<feature type="chain" id="PRO_5046047732" evidence="2">
    <location>
        <begin position="27"/>
        <end position="511"/>
    </location>
</feature>
<dbReference type="Gene3D" id="3.30.457.10">
    <property type="entry name" value="Copper amine oxidase-like, N-terminal domain"/>
    <property type="match status" value="1"/>
</dbReference>
<dbReference type="InterPro" id="IPR012854">
    <property type="entry name" value="Cu_amine_oxidase-like_N"/>
</dbReference>
<dbReference type="EMBL" id="JBHUKY010000008">
    <property type="protein sequence ID" value="MFD2408680.1"/>
    <property type="molecule type" value="Genomic_DNA"/>
</dbReference>
<evidence type="ECO:0000256" key="2">
    <source>
        <dbReference type="SAM" id="SignalP"/>
    </source>
</evidence>
<accession>A0ABW5F2C8</accession>
<evidence type="ECO:0000259" key="3">
    <source>
        <dbReference type="Pfam" id="PF07833"/>
    </source>
</evidence>
<reference evidence="5" key="1">
    <citation type="journal article" date="2019" name="Int. J. Syst. Evol. Microbiol.">
        <title>The Global Catalogue of Microorganisms (GCM) 10K type strain sequencing project: providing services to taxonomists for standard genome sequencing and annotation.</title>
        <authorList>
            <consortium name="The Broad Institute Genomics Platform"/>
            <consortium name="The Broad Institute Genome Sequencing Center for Infectious Disease"/>
            <person name="Wu L."/>
            <person name="Ma J."/>
        </authorList>
    </citation>
    <scope>NUCLEOTIDE SEQUENCE [LARGE SCALE GENOMIC DNA]</scope>
    <source>
        <strain evidence="5">CCM 8725</strain>
    </source>
</reference>
<dbReference type="RefSeq" id="WP_379312561.1">
    <property type="nucleotide sequence ID" value="NZ_JBHUKY010000008.1"/>
</dbReference>
<dbReference type="PANTHER" id="PTHR45622">
    <property type="entry name" value="UBIQUITIN-PROTEIN LIGASE E3A-RELATED"/>
    <property type="match status" value="1"/>
</dbReference>
<gene>
    <name evidence="4" type="ORF">ACFSX3_02295</name>
</gene>
<feature type="domain" description="Copper amine oxidase-like N-terminal" evidence="3">
    <location>
        <begin position="398"/>
        <end position="507"/>
    </location>
</feature>
<name>A0ABW5F2C8_9BACL</name>
<keyword evidence="1" id="KW-0677">Repeat</keyword>
<comment type="caution">
    <text evidence="4">The sequence shown here is derived from an EMBL/GenBank/DDBJ whole genome shotgun (WGS) entry which is preliminary data.</text>
</comment>
<feature type="signal peptide" evidence="2">
    <location>
        <begin position="1"/>
        <end position="26"/>
    </location>
</feature>
<evidence type="ECO:0000313" key="4">
    <source>
        <dbReference type="EMBL" id="MFD2408680.1"/>
    </source>
</evidence>
<dbReference type="Pfam" id="PF07833">
    <property type="entry name" value="Cu_amine_oxidN1"/>
    <property type="match status" value="1"/>
</dbReference>
<dbReference type="InterPro" id="IPR051709">
    <property type="entry name" value="Ub-ligase/GTPase-reg"/>
</dbReference>
<dbReference type="Gene3D" id="2.130.10.30">
    <property type="entry name" value="Regulator of chromosome condensation 1/beta-lactamase-inhibitor protein II"/>
    <property type="match status" value="2"/>
</dbReference>
<evidence type="ECO:0000313" key="5">
    <source>
        <dbReference type="Proteomes" id="UP001597448"/>
    </source>
</evidence>
<dbReference type="PANTHER" id="PTHR45622:SF58">
    <property type="entry name" value="REGULATOR OF CHROMOSOME CONDENSATION DOMAIN-CONTAINING PROTEIN"/>
    <property type="match status" value="1"/>
</dbReference>
<protein>
    <submittedName>
        <fullName evidence="4">Stalk domain-containing protein</fullName>
    </submittedName>
</protein>
<dbReference type="InterPro" id="IPR036582">
    <property type="entry name" value="Mao_N_sf"/>
</dbReference>